<dbReference type="Pfam" id="PF00069">
    <property type="entry name" value="Pkinase"/>
    <property type="match status" value="1"/>
</dbReference>
<dbReference type="Gene3D" id="3.30.200.20">
    <property type="entry name" value="Phosphorylase Kinase, domain 1"/>
    <property type="match status" value="1"/>
</dbReference>
<dbReference type="GO" id="GO:0016605">
    <property type="term" value="C:PML body"/>
    <property type="evidence" value="ECO:0007669"/>
    <property type="project" value="TreeGrafter"/>
</dbReference>
<evidence type="ECO:0000313" key="13">
    <source>
        <dbReference type="EMBL" id="KAK1797945.1"/>
    </source>
</evidence>
<evidence type="ECO:0000256" key="7">
    <source>
        <dbReference type="ARBA" id="ARBA00047899"/>
    </source>
</evidence>
<evidence type="ECO:0000256" key="3">
    <source>
        <dbReference type="ARBA" id="ARBA00022679"/>
    </source>
</evidence>
<feature type="compositionally biased region" description="Low complexity" evidence="11">
    <location>
        <begin position="48"/>
        <end position="61"/>
    </location>
</feature>
<feature type="binding site" evidence="10">
    <location>
        <position position="176"/>
    </location>
    <ligand>
        <name>ATP</name>
        <dbReference type="ChEBI" id="CHEBI:30616"/>
    </ligand>
</feature>
<dbReference type="PANTHER" id="PTHR24058">
    <property type="entry name" value="DUAL SPECIFICITY PROTEIN KINASE"/>
    <property type="match status" value="1"/>
</dbReference>
<dbReference type="GO" id="GO:0007224">
    <property type="term" value="P:smoothened signaling pathway"/>
    <property type="evidence" value="ECO:0007669"/>
    <property type="project" value="TreeGrafter"/>
</dbReference>
<dbReference type="InterPro" id="IPR017441">
    <property type="entry name" value="Protein_kinase_ATP_BS"/>
</dbReference>
<name>A0AAD8ZI54_9TELE</name>
<feature type="region of interest" description="Disordered" evidence="11">
    <location>
        <begin position="16"/>
        <end position="86"/>
    </location>
</feature>
<evidence type="ECO:0000256" key="11">
    <source>
        <dbReference type="SAM" id="MobiDB-lite"/>
    </source>
</evidence>
<evidence type="ECO:0000256" key="6">
    <source>
        <dbReference type="ARBA" id="ARBA00022840"/>
    </source>
</evidence>
<evidence type="ECO:0000256" key="4">
    <source>
        <dbReference type="ARBA" id="ARBA00022741"/>
    </source>
</evidence>
<dbReference type="InterPro" id="IPR000719">
    <property type="entry name" value="Prot_kinase_dom"/>
</dbReference>
<dbReference type="InterPro" id="IPR011009">
    <property type="entry name" value="Kinase-like_dom_sf"/>
</dbReference>
<reference evidence="13" key="1">
    <citation type="submission" date="2023-03" db="EMBL/GenBank/DDBJ databases">
        <title>Electrophorus voltai genome.</title>
        <authorList>
            <person name="Bian C."/>
        </authorList>
    </citation>
    <scope>NUCLEOTIDE SEQUENCE</scope>
    <source>
        <strain evidence="13">CB-2022</strain>
        <tissue evidence="13">Muscle</tissue>
    </source>
</reference>
<dbReference type="GO" id="GO:0004674">
    <property type="term" value="F:protein serine/threonine kinase activity"/>
    <property type="evidence" value="ECO:0007669"/>
    <property type="project" value="UniProtKB-KW"/>
</dbReference>
<dbReference type="InterPro" id="IPR050494">
    <property type="entry name" value="Ser_Thr_dual-spec_kinase"/>
</dbReference>
<dbReference type="GO" id="GO:0042771">
    <property type="term" value="P:intrinsic apoptotic signaling pathway in response to DNA damage by p53 class mediator"/>
    <property type="evidence" value="ECO:0007669"/>
    <property type="project" value="TreeGrafter"/>
</dbReference>
<sequence length="512" mass="56215">SSSGIAKKVKFESNYYLRSPGPRIRPGTPWPSDPGFSSTDGLPALVFSPSGASDKAASSSSQRGEDARQKRCSLKRKREGEHSSNSVQILEDLYTPSLSKRVARGGTTTSSNQSIAYSGCTADRKSVGDCEYQLVQNGILCSASNSYEVLHFLGCGSFGHVAKCSKKDTNEMVAIKILKNHPFFARQGQIEMLGQSLYDFLKDSMFSPLLLKCVRPVLQQVATTLMKLKSLGLIHTDLKPENIMLVDPVRQPYRVKVIDFGSASHSLEIILDLPFCEAVDMWLLGCVIAELFLGSPLYPGASEYDQIRYISQTQGLPAEYLLSAGTKSNYSFHRSPDSSCPLWRLKTPSEHEAEHGIKSKETQKYIFICLDDMMQNNTTNLEGADVSAEKADQREFIDLLNKMLTLDADKRITPMKALKHPFVTMSHLLQFPQSAHVKSCFQKMEICNRQCTGCDGSKSLFGSGGGAGGGASTVANLNDTFSSWLAQHSQVGQPAQQGGFKRSKDRQAESRA</sequence>
<feature type="non-terminal residue" evidence="13">
    <location>
        <position position="1"/>
    </location>
</feature>
<evidence type="ECO:0000256" key="8">
    <source>
        <dbReference type="ARBA" id="ARBA00048679"/>
    </source>
</evidence>
<organism evidence="13 14">
    <name type="scientific">Electrophorus voltai</name>
    <dbReference type="NCBI Taxonomy" id="2609070"/>
    <lineage>
        <taxon>Eukaryota</taxon>
        <taxon>Metazoa</taxon>
        <taxon>Chordata</taxon>
        <taxon>Craniata</taxon>
        <taxon>Vertebrata</taxon>
        <taxon>Euteleostomi</taxon>
        <taxon>Actinopterygii</taxon>
        <taxon>Neopterygii</taxon>
        <taxon>Teleostei</taxon>
        <taxon>Ostariophysi</taxon>
        <taxon>Gymnotiformes</taxon>
        <taxon>Gymnotoidei</taxon>
        <taxon>Gymnotidae</taxon>
        <taxon>Electrophorus</taxon>
    </lineage>
</organism>
<comment type="caution">
    <text evidence="13">The sequence shown here is derived from an EMBL/GenBank/DDBJ whole genome shotgun (WGS) entry which is preliminary data.</text>
</comment>
<dbReference type="PANTHER" id="PTHR24058:SF43">
    <property type="entry name" value="HOMEODOMAIN-INTERACTING PROTEIN KINASE 1"/>
    <property type="match status" value="1"/>
</dbReference>
<comment type="catalytic activity">
    <reaction evidence="7">
        <text>L-threonyl-[protein] + ATP = O-phospho-L-threonyl-[protein] + ADP + H(+)</text>
        <dbReference type="Rhea" id="RHEA:46608"/>
        <dbReference type="Rhea" id="RHEA-COMP:11060"/>
        <dbReference type="Rhea" id="RHEA-COMP:11605"/>
        <dbReference type="ChEBI" id="CHEBI:15378"/>
        <dbReference type="ChEBI" id="CHEBI:30013"/>
        <dbReference type="ChEBI" id="CHEBI:30616"/>
        <dbReference type="ChEBI" id="CHEBI:61977"/>
        <dbReference type="ChEBI" id="CHEBI:456216"/>
        <dbReference type="EC" id="2.7.11.1"/>
    </reaction>
</comment>
<dbReference type="EMBL" id="JAROKS010000013">
    <property type="protein sequence ID" value="KAK1797945.1"/>
    <property type="molecule type" value="Genomic_DNA"/>
</dbReference>
<keyword evidence="14" id="KW-1185">Reference proteome</keyword>
<dbReference type="FunFam" id="1.10.510.10:FF:000029">
    <property type="entry name" value="Homeodomain-interacting protein kinase 2 isoform 1"/>
    <property type="match status" value="1"/>
</dbReference>
<comment type="catalytic activity">
    <reaction evidence="8">
        <text>L-seryl-[protein] + ATP = O-phospho-L-seryl-[protein] + ADP + H(+)</text>
        <dbReference type="Rhea" id="RHEA:17989"/>
        <dbReference type="Rhea" id="RHEA-COMP:9863"/>
        <dbReference type="Rhea" id="RHEA-COMP:11604"/>
        <dbReference type="ChEBI" id="CHEBI:15378"/>
        <dbReference type="ChEBI" id="CHEBI:29999"/>
        <dbReference type="ChEBI" id="CHEBI:30616"/>
        <dbReference type="ChEBI" id="CHEBI:83421"/>
        <dbReference type="ChEBI" id="CHEBI:456216"/>
        <dbReference type="EC" id="2.7.11.1"/>
    </reaction>
</comment>
<dbReference type="EC" id="2.7.11.1" evidence="1"/>
<dbReference type="SUPFAM" id="SSF56112">
    <property type="entry name" value="Protein kinase-like (PK-like)"/>
    <property type="match status" value="1"/>
</dbReference>
<accession>A0AAD8ZI54</accession>
<dbReference type="InterPro" id="IPR008271">
    <property type="entry name" value="Ser/Thr_kinase_AS"/>
</dbReference>
<keyword evidence="5" id="KW-0418">Kinase</keyword>
<evidence type="ECO:0000256" key="5">
    <source>
        <dbReference type="ARBA" id="ARBA00022777"/>
    </source>
</evidence>
<dbReference type="PROSITE" id="PS00107">
    <property type="entry name" value="PROTEIN_KINASE_ATP"/>
    <property type="match status" value="1"/>
</dbReference>
<keyword evidence="3" id="KW-0808">Transferase</keyword>
<keyword evidence="6 10" id="KW-0067">ATP-binding</keyword>
<gene>
    <name evidence="13" type="ORF">P4O66_007999</name>
</gene>
<evidence type="ECO:0000259" key="12">
    <source>
        <dbReference type="PROSITE" id="PS50011"/>
    </source>
</evidence>
<dbReference type="Gene3D" id="1.10.510.10">
    <property type="entry name" value="Transferase(Phosphotransferase) domain 1"/>
    <property type="match status" value="1"/>
</dbReference>
<evidence type="ECO:0000256" key="2">
    <source>
        <dbReference type="ARBA" id="ARBA00022527"/>
    </source>
</evidence>
<keyword evidence="4 10" id="KW-0547">Nucleotide-binding</keyword>
<evidence type="ECO:0000256" key="10">
    <source>
        <dbReference type="PROSITE-ProRule" id="PRU10141"/>
    </source>
</evidence>
<feature type="non-terminal residue" evidence="13">
    <location>
        <position position="512"/>
    </location>
</feature>
<keyword evidence="2" id="KW-0723">Serine/threonine-protein kinase</keyword>
<protein>
    <recommendedName>
        <fullName evidence="1">non-specific serine/threonine protein kinase</fullName>
        <ecNumber evidence="1">2.7.11.1</ecNumber>
    </recommendedName>
</protein>
<dbReference type="PROSITE" id="PS50011">
    <property type="entry name" value="PROTEIN_KINASE_DOM"/>
    <property type="match status" value="1"/>
</dbReference>
<evidence type="ECO:0000256" key="1">
    <source>
        <dbReference type="ARBA" id="ARBA00012513"/>
    </source>
</evidence>
<evidence type="ECO:0000313" key="14">
    <source>
        <dbReference type="Proteomes" id="UP001239994"/>
    </source>
</evidence>
<dbReference type="PROSITE" id="PS00108">
    <property type="entry name" value="PROTEIN_KINASE_ST"/>
    <property type="match status" value="1"/>
</dbReference>
<evidence type="ECO:0000256" key="9">
    <source>
        <dbReference type="ARBA" id="ARBA00061380"/>
    </source>
</evidence>
<dbReference type="GO" id="GO:0005737">
    <property type="term" value="C:cytoplasm"/>
    <property type="evidence" value="ECO:0007669"/>
    <property type="project" value="TreeGrafter"/>
</dbReference>
<feature type="domain" description="Protein kinase" evidence="12">
    <location>
        <begin position="147"/>
        <end position="423"/>
    </location>
</feature>
<comment type="similarity">
    <text evidence="9">Belongs to the protein kinase superfamily. CMGC Ser/Thr protein kinase family. HIPK subfamily.</text>
</comment>
<dbReference type="SMART" id="SM00220">
    <property type="entry name" value="S_TKc"/>
    <property type="match status" value="1"/>
</dbReference>
<feature type="region of interest" description="Disordered" evidence="11">
    <location>
        <begin position="489"/>
        <end position="512"/>
    </location>
</feature>
<dbReference type="GO" id="GO:0004713">
    <property type="term" value="F:protein tyrosine kinase activity"/>
    <property type="evidence" value="ECO:0007669"/>
    <property type="project" value="TreeGrafter"/>
</dbReference>
<dbReference type="GO" id="GO:0005524">
    <property type="term" value="F:ATP binding"/>
    <property type="evidence" value="ECO:0007669"/>
    <property type="project" value="UniProtKB-UniRule"/>
</dbReference>
<dbReference type="Proteomes" id="UP001239994">
    <property type="component" value="Unassembled WGS sequence"/>
</dbReference>
<dbReference type="AlphaFoldDB" id="A0AAD8ZI54"/>
<proteinExistence type="inferred from homology"/>